<accession>A0ABU0VWM9</accession>
<dbReference type="Proteomes" id="UP001239680">
    <property type="component" value="Unassembled WGS sequence"/>
</dbReference>
<dbReference type="PANTHER" id="PTHR10285">
    <property type="entry name" value="URIDINE KINASE"/>
    <property type="match status" value="1"/>
</dbReference>
<feature type="compositionally biased region" description="Basic and acidic residues" evidence="1">
    <location>
        <begin position="7"/>
        <end position="19"/>
    </location>
</feature>
<dbReference type="Gene3D" id="3.40.50.300">
    <property type="entry name" value="P-loop containing nucleotide triphosphate hydrolases"/>
    <property type="match status" value="1"/>
</dbReference>
<keyword evidence="2" id="KW-0808">Transferase</keyword>
<name>A0ABU0VWM9_9RHOB</name>
<sequence length="224" mass="24292">MVALSGLKKEAQGRCESGDMRPSAPRSLDHALAQIMQRAAGYERFIIALAGPPGAGKSTLARILANRLGDAGILQADGFHFDNLLLDRLGLRHRKGAVDTFDIAGLGAMLRRIRAREPVVMPVFDRELDVVRGCAELLPAATKFVVVEGNYLGLTSGPWAALRGLFDLTAVIDVPETELRRRLTRRWRDLGCSPADVIAHVEGNDLPNAALIRNNSQGDVILQP</sequence>
<protein>
    <submittedName>
        <fullName evidence="2">Nucleoside/nucleotide kinase family protein</fullName>
    </submittedName>
</protein>
<keyword evidence="2" id="KW-0418">Kinase</keyword>
<dbReference type="GO" id="GO:0016301">
    <property type="term" value="F:kinase activity"/>
    <property type="evidence" value="ECO:0007669"/>
    <property type="project" value="UniProtKB-KW"/>
</dbReference>
<dbReference type="SUPFAM" id="SSF52540">
    <property type="entry name" value="P-loop containing nucleoside triphosphate hydrolases"/>
    <property type="match status" value="1"/>
</dbReference>
<keyword evidence="3" id="KW-1185">Reference proteome</keyword>
<reference evidence="2 3" key="1">
    <citation type="submission" date="2023-08" db="EMBL/GenBank/DDBJ databases">
        <title>Characterization of two Paracoccaceae strains isolated from Phycosphere and proposal of Xinfangfangia lacusdiani sp. nov.</title>
        <authorList>
            <person name="Deng Y."/>
            <person name="Zhang Y.Q."/>
        </authorList>
    </citation>
    <scope>NUCLEOTIDE SEQUENCE [LARGE SCALE GENOMIC DNA]</scope>
    <source>
        <strain evidence="2 3">CPCC 101601</strain>
    </source>
</reference>
<proteinExistence type="predicted"/>
<gene>
    <name evidence="2" type="ORF">Q9295_07170</name>
</gene>
<evidence type="ECO:0000256" key="1">
    <source>
        <dbReference type="SAM" id="MobiDB-lite"/>
    </source>
</evidence>
<dbReference type="EMBL" id="JAVDBT010000005">
    <property type="protein sequence ID" value="MDQ2066147.1"/>
    <property type="molecule type" value="Genomic_DNA"/>
</dbReference>
<comment type="caution">
    <text evidence="2">The sequence shown here is derived from an EMBL/GenBank/DDBJ whole genome shotgun (WGS) entry which is preliminary data.</text>
</comment>
<evidence type="ECO:0000313" key="3">
    <source>
        <dbReference type="Proteomes" id="UP001239680"/>
    </source>
</evidence>
<organism evidence="2 3">
    <name type="scientific">Pseudogemmobacter lacusdianii</name>
    <dbReference type="NCBI Taxonomy" id="3069608"/>
    <lineage>
        <taxon>Bacteria</taxon>
        <taxon>Pseudomonadati</taxon>
        <taxon>Pseudomonadota</taxon>
        <taxon>Alphaproteobacteria</taxon>
        <taxon>Rhodobacterales</taxon>
        <taxon>Paracoccaceae</taxon>
        <taxon>Pseudogemmobacter</taxon>
    </lineage>
</organism>
<feature type="region of interest" description="Disordered" evidence="1">
    <location>
        <begin position="1"/>
        <end position="24"/>
    </location>
</feature>
<dbReference type="InterPro" id="IPR027417">
    <property type="entry name" value="P-loop_NTPase"/>
</dbReference>
<evidence type="ECO:0000313" key="2">
    <source>
        <dbReference type="EMBL" id="MDQ2066147.1"/>
    </source>
</evidence>
<dbReference type="RefSeq" id="WP_306679841.1">
    <property type="nucleotide sequence ID" value="NZ_JAVDBT010000005.1"/>
</dbReference>